<dbReference type="AlphaFoldDB" id="A0A1Q9BT57"/>
<feature type="non-terminal residue" evidence="1">
    <location>
        <position position="1"/>
    </location>
</feature>
<comment type="caution">
    <text evidence="1">The sequence shown here is derived from an EMBL/GenBank/DDBJ whole genome shotgun (WGS) entry which is preliminary data.</text>
</comment>
<dbReference type="EMBL" id="LSRX01004640">
    <property type="protein sequence ID" value="OLP73857.1"/>
    <property type="molecule type" value="Genomic_DNA"/>
</dbReference>
<reference evidence="1 2" key="1">
    <citation type="submission" date="2016-02" db="EMBL/GenBank/DDBJ databases">
        <title>Genome analysis of coral dinoflagellate symbionts highlights evolutionary adaptations to a symbiotic lifestyle.</title>
        <authorList>
            <person name="Aranda M."/>
            <person name="Li Y."/>
            <person name="Liew Y.J."/>
            <person name="Baumgarten S."/>
            <person name="Simakov O."/>
            <person name="Wilson M."/>
            <person name="Piel J."/>
            <person name="Ashoor H."/>
            <person name="Bougouffa S."/>
            <person name="Bajic V.B."/>
            <person name="Ryu T."/>
            <person name="Ravasi T."/>
            <person name="Bayer T."/>
            <person name="Micklem G."/>
            <person name="Kim H."/>
            <person name="Bhak J."/>
            <person name="Lajeunesse T.C."/>
            <person name="Voolstra C.R."/>
        </authorList>
    </citation>
    <scope>NUCLEOTIDE SEQUENCE [LARGE SCALE GENOMIC DNA]</scope>
    <source>
        <strain evidence="1 2">CCMP2467</strain>
    </source>
</reference>
<name>A0A1Q9BT57_SYMMI</name>
<proteinExistence type="predicted"/>
<sequence>VLLETGKLHMCDLQIFYTALQQSIQSSRALAELNLNGAHASG</sequence>
<evidence type="ECO:0000313" key="1">
    <source>
        <dbReference type="EMBL" id="OLP73857.1"/>
    </source>
</evidence>
<dbReference type="Proteomes" id="UP000186817">
    <property type="component" value="Unassembled WGS sequence"/>
</dbReference>
<keyword evidence="2" id="KW-1185">Reference proteome</keyword>
<gene>
    <name evidence="1" type="ORF">AK812_SmicGene46767</name>
</gene>
<protein>
    <submittedName>
        <fullName evidence="1">Uncharacterized protein</fullName>
    </submittedName>
</protein>
<organism evidence="1 2">
    <name type="scientific">Symbiodinium microadriaticum</name>
    <name type="common">Dinoflagellate</name>
    <name type="synonym">Zooxanthella microadriatica</name>
    <dbReference type="NCBI Taxonomy" id="2951"/>
    <lineage>
        <taxon>Eukaryota</taxon>
        <taxon>Sar</taxon>
        <taxon>Alveolata</taxon>
        <taxon>Dinophyceae</taxon>
        <taxon>Suessiales</taxon>
        <taxon>Symbiodiniaceae</taxon>
        <taxon>Symbiodinium</taxon>
    </lineage>
</organism>
<evidence type="ECO:0000313" key="2">
    <source>
        <dbReference type="Proteomes" id="UP000186817"/>
    </source>
</evidence>
<accession>A0A1Q9BT57</accession>